<dbReference type="RefSeq" id="WP_257932565.1">
    <property type="nucleotide sequence ID" value="NZ_JAMZED010000085.1"/>
</dbReference>
<keyword evidence="2" id="KW-1185">Reference proteome</keyword>
<dbReference type="Proteomes" id="UP001143192">
    <property type="component" value="Unassembled WGS sequence"/>
</dbReference>
<reference evidence="1" key="2">
    <citation type="submission" date="2022-04" db="EMBL/GenBank/DDBJ databases">
        <authorList>
            <person name="Fokt H."/>
            <person name="Baines J."/>
        </authorList>
    </citation>
    <scope>NUCLEOTIDE SEQUENCE</scope>
    <source>
        <strain evidence="1">KH365_2</strain>
    </source>
</reference>
<name>A0A9X2STZ9_9BACE</name>
<dbReference type="SUPFAM" id="SSF53756">
    <property type="entry name" value="UDP-Glycosyltransferase/glycogen phosphorylase"/>
    <property type="match status" value="1"/>
</dbReference>
<dbReference type="Pfam" id="PF13692">
    <property type="entry name" value="Glyco_trans_1_4"/>
    <property type="match status" value="1"/>
</dbReference>
<comment type="caution">
    <text evidence="1">The sequence shown here is derived from an EMBL/GenBank/DDBJ whole genome shotgun (WGS) entry which is preliminary data.</text>
</comment>
<organism evidence="1 2">
    <name type="scientific">Bacteroides muris</name>
    <name type="common">ex Fokt et al. 2023</name>
    <dbReference type="NCBI Taxonomy" id="2937417"/>
    <lineage>
        <taxon>Bacteria</taxon>
        <taxon>Pseudomonadati</taxon>
        <taxon>Bacteroidota</taxon>
        <taxon>Bacteroidia</taxon>
        <taxon>Bacteroidales</taxon>
        <taxon>Bacteroidaceae</taxon>
        <taxon>Bacteroides</taxon>
    </lineage>
</organism>
<reference evidence="1" key="1">
    <citation type="journal article" date="2022" name="Arch. Microbiol.">
        <title>Bacteroides muris sp. nov. isolated from the cecum of wild-derived house mice.</title>
        <authorList>
            <person name="Fokt H."/>
            <person name="Unni R."/>
            <person name="Repnik U."/>
            <person name="Schmitz R.A."/>
            <person name="Bramkamp M."/>
            <person name="Baines J.F."/>
            <person name="Unterweger D."/>
        </authorList>
    </citation>
    <scope>NUCLEOTIDE SEQUENCE</scope>
    <source>
        <strain evidence="1">KH365_2</strain>
    </source>
</reference>
<proteinExistence type="predicted"/>
<dbReference type="CDD" id="cd03801">
    <property type="entry name" value="GT4_PimA-like"/>
    <property type="match status" value="1"/>
</dbReference>
<accession>A0A9X2STZ9</accession>
<evidence type="ECO:0000313" key="2">
    <source>
        <dbReference type="Proteomes" id="UP001143192"/>
    </source>
</evidence>
<dbReference type="PANTHER" id="PTHR12526">
    <property type="entry name" value="GLYCOSYLTRANSFERASE"/>
    <property type="match status" value="1"/>
</dbReference>
<evidence type="ECO:0000313" key="1">
    <source>
        <dbReference type="EMBL" id="MCR6506401.1"/>
    </source>
</evidence>
<dbReference type="EMBL" id="JAMZED010000085">
    <property type="protein sequence ID" value="MCR6506401.1"/>
    <property type="molecule type" value="Genomic_DNA"/>
</dbReference>
<dbReference type="AlphaFoldDB" id="A0A9X2STZ9"/>
<dbReference type="Gene3D" id="3.40.50.2000">
    <property type="entry name" value="Glycogen Phosphorylase B"/>
    <property type="match status" value="2"/>
</dbReference>
<dbReference type="PANTHER" id="PTHR12526:SF630">
    <property type="entry name" value="GLYCOSYLTRANSFERASE"/>
    <property type="match status" value="1"/>
</dbReference>
<gene>
    <name evidence="1" type="ORF">M1B79_17495</name>
</gene>
<sequence>MKKLLFISSRPIYPIVGGDQIRTAQCLEFLRLYFDVHVIIIGSDENLSKPDNYGSYKYFQNSKLQHLFQALNFVLNDFPIQVNYYYNRKVQKYIDSIIHSFDVAFCNNLRTAQYVRKYKSVVRMIDFVDAISMNYDKARKYARFPMKWIYTIDWKRCKIYESTLLNEFDRACVISEVDKAFILDNSNCNKKLSVIGNMANVSDIVFPEENGAIVFVGKMNYAPNVLAVKNFVNNIFPFILASIPTAKFYVVGTHPTREIQNLDNSKNIFVTGYVEDTNEYIDRASVVIAPMMSGAGIQNKIIQAMGRGRCVVTTKIGSEGLSIEKGEIGIANSNLELANLLVSLLNNPARRVEMGKLAKGYIMERLSKEAIGEEFREFIQGAY</sequence>
<protein>
    <submittedName>
        <fullName evidence="1">Glycosyltransferase family 4 protein</fullName>
    </submittedName>
</protein>